<dbReference type="OrthoDB" id="5964386at2759"/>
<evidence type="ECO:0000256" key="6">
    <source>
        <dbReference type="ARBA" id="ARBA00023136"/>
    </source>
</evidence>
<dbReference type="SMART" id="SM01265">
    <property type="entry name" value="Mab-21"/>
    <property type="match status" value="1"/>
</dbReference>
<dbReference type="Gene3D" id="1.10.1410.40">
    <property type="match status" value="1"/>
</dbReference>
<dbReference type="InterPro" id="IPR046906">
    <property type="entry name" value="Mab-21_HhH/H2TH-like"/>
</dbReference>
<feature type="domain" description="Mitochondrial dynamics protein MID51-like C-terminal" evidence="10">
    <location>
        <begin position="146"/>
        <end position="337"/>
    </location>
</feature>
<evidence type="ECO:0000259" key="9">
    <source>
        <dbReference type="Pfam" id="PF20266"/>
    </source>
</evidence>
<sequence length="453" mass="49807">MAQFSQKRGQRRDDDGLGSAVDFFLANARLVLGVSGAAILGIATLAVKRLIDRATSPPDKDDAKAEQKSIEESWQELSLLKASPRPQPKPGREALSQPQLALAQSPPAPVPPHEPVPKPSVLLCLTLQEKLLAFYRDHVVIPEAQVALARQLATDICRELQGSLRGKFPALPWGSVFLSGSLFDGLEVAAGAASRACLMVPLALEAGLWDFIPGEDTIVNDPRRWMIRRTQLEFAPRGSSPWDRFTVGGYLSSDVLNDTLHGALVGSVNWPAIGGLLGCVLRPAVASEELTVEVRHDRLKMSIALFPMAETEDKVLLAVPREGPVGNLWRQSFYLAETTKLRELDGGDGGVRRRCLRLLKGVCRRHPALSKLRGSHLAQVILRLSEAETDWTEDSLADRFRQVIEELIGYLEEGALPCYFDPRINLFGELREEEIDDMGYTLYSAVSAPEILL</sequence>
<keyword evidence="12" id="KW-1185">Reference proteome</keyword>
<dbReference type="Pfam" id="PF20266">
    <property type="entry name" value="Mab-21_C"/>
    <property type="match status" value="1"/>
</dbReference>
<dbReference type="OMA" id="WDRHLVG"/>
<dbReference type="GO" id="GO:0007005">
    <property type="term" value="P:mitochondrion organization"/>
    <property type="evidence" value="ECO:0007669"/>
    <property type="project" value="InterPro"/>
</dbReference>
<evidence type="ECO:0000256" key="1">
    <source>
        <dbReference type="ARBA" id="ARBA00004572"/>
    </source>
</evidence>
<evidence type="ECO:0000256" key="2">
    <source>
        <dbReference type="ARBA" id="ARBA00022692"/>
    </source>
</evidence>
<protein>
    <submittedName>
        <fullName evidence="11">Uncharacterized protein</fullName>
    </submittedName>
</protein>
<dbReference type="GO" id="GO:0005741">
    <property type="term" value="C:mitochondrial outer membrane"/>
    <property type="evidence" value="ECO:0000318"/>
    <property type="project" value="GO_Central"/>
</dbReference>
<dbReference type="GeneID" id="100093546"/>
<dbReference type="FunFam" id="1.10.1410.40:FF:000003">
    <property type="entry name" value="Mitochondrial dynamics protein MID51"/>
    <property type="match status" value="1"/>
</dbReference>
<evidence type="ECO:0000313" key="11">
    <source>
        <dbReference type="Ensembl" id="ENSOANP00000019948.2"/>
    </source>
</evidence>
<dbReference type="Gene3D" id="3.30.460.90">
    <property type="match status" value="1"/>
</dbReference>
<reference evidence="11" key="3">
    <citation type="submission" date="2025-09" db="UniProtKB">
        <authorList>
            <consortium name="Ensembl"/>
        </authorList>
    </citation>
    <scope>IDENTIFICATION</scope>
    <source>
        <strain evidence="11">Glennie</strain>
    </source>
</reference>
<keyword evidence="4 8" id="KW-1133">Transmembrane helix</keyword>
<keyword evidence="5" id="KW-0496">Mitochondrion</keyword>
<dbReference type="FunCoup" id="F7FZ56">
    <property type="interactions" value="116"/>
</dbReference>
<dbReference type="Proteomes" id="UP000002279">
    <property type="component" value="Chromosome 2"/>
</dbReference>
<dbReference type="InterPro" id="IPR045909">
    <property type="entry name" value="MID49/MID51"/>
</dbReference>
<dbReference type="InterPro" id="IPR049097">
    <property type="entry name" value="MID51-like_C"/>
</dbReference>
<feature type="transmembrane region" description="Helical" evidence="8">
    <location>
        <begin position="21"/>
        <end position="47"/>
    </location>
</feature>
<evidence type="ECO:0000313" key="12">
    <source>
        <dbReference type="Proteomes" id="UP000002279"/>
    </source>
</evidence>
<proteinExistence type="predicted"/>
<feature type="compositionally biased region" description="Low complexity" evidence="7">
    <location>
        <begin position="95"/>
        <end position="105"/>
    </location>
</feature>
<feature type="domain" description="Mab-21-like HhH/H2TH-like" evidence="9">
    <location>
        <begin position="352"/>
        <end position="439"/>
    </location>
</feature>
<dbReference type="RefSeq" id="XP_028914112.1">
    <property type="nucleotide sequence ID" value="XM_029058279.2"/>
</dbReference>
<feature type="region of interest" description="Disordered" evidence="7">
    <location>
        <begin position="82"/>
        <end position="114"/>
    </location>
</feature>
<organism evidence="11 12">
    <name type="scientific">Ornithorhynchus anatinus</name>
    <name type="common">Duckbill platypus</name>
    <dbReference type="NCBI Taxonomy" id="9258"/>
    <lineage>
        <taxon>Eukaryota</taxon>
        <taxon>Metazoa</taxon>
        <taxon>Chordata</taxon>
        <taxon>Craniata</taxon>
        <taxon>Vertebrata</taxon>
        <taxon>Euteleostomi</taxon>
        <taxon>Mammalia</taxon>
        <taxon>Monotremata</taxon>
        <taxon>Ornithorhynchidae</taxon>
        <taxon>Ornithorhynchus</taxon>
    </lineage>
</organism>
<dbReference type="AlphaFoldDB" id="F7FZ56"/>
<evidence type="ECO:0000256" key="4">
    <source>
        <dbReference type="ARBA" id="ARBA00022989"/>
    </source>
</evidence>
<dbReference type="Pfam" id="PF21297">
    <property type="entry name" value="MID51-like_C"/>
    <property type="match status" value="1"/>
</dbReference>
<dbReference type="PANTHER" id="PTHR16451:SF11">
    <property type="entry name" value="MITOCHONDRIAL DYNAMICS PROTEIN MID49"/>
    <property type="match status" value="1"/>
</dbReference>
<dbReference type="Bgee" id="ENSOANG00000012615">
    <property type="expression patterns" value="Expressed in heart and 8 other cell types or tissues"/>
</dbReference>
<keyword evidence="6 8" id="KW-0472">Membrane</keyword>
<evidence type="ECO:0000256" key="5">
    <source>
        <dbReference type="ARBA" id="ARBA00023128"/>
    </source>
</evidence>
<name>F7FZ56_ORNAN</name>
<dbReference type="GO" id="GO:0090141">
    <property type="term" value="P:positive regulation of mitochondrial fission"/>
    <property type="evidence" value="ECO:0000318"/>
    <property type="project" value="GO_Central"/>
</dbReference>
<keyword evidence="2 8" id="KW-0812">Transmembrane</keyword>
<dbReference type="KEGG" id="oaa:100093546"/>
<evidence type="ECO:0000256" key="3">
    <source>
        <dbReference type="ARBA" id="ARBA00022787"/>
    </source>
</evidence>
<dbReference type="InParanoid" id="F7FZ56"/>
<evidence type="ECO:0000256" key="8">
    <source>
        <dbReference type="SAM" id="Phobius"/>
    </source>
</evidence>
<accession>F7FZ56</accession>
<comment type="subcellular location">
    <subcellularLocation>
        <location evidence="1">Mitochondrion outer membrane</location>
        <topology evidence="1">Single-pass membrane protein</topology>
    </subcellularLocation>
</comment>
<reference evidence="11" key="2">
    <citation type="submission" date="2025-08" db="UniProtKB">
        <authorList>
            <consortium name="Ensembl"/>
        </authorList>
    </citation>
    <scope>IDENTIFICATION</scope>
    <source>
        <strain evidence="11">Glennie</strain>
    </source>
</reference>
<evidence type="ECO:0000259" key="10">
    <source>
        <dbReference type="Pfam" id="PF21297"/>
    </source>
</evidence>
<keyword evidence="3" id="KW-1000">Mitochondrion outer membrane</keyword>
<reference evidence="11 12" key="1">
    <citation type="journal article" date="2008" name="Nature">
        <title>Genome analysis of the platypus reveals unique signatures of evolution.</title>
        <authorList>
            <person name="Warren W.C."/>
            <person name="Hillier L.W."/>
            <person name="Marshall Graves J.A."/>
            <person name="Birney E."/>
            <person name="Ponting C.P."/>
            <person name="Grutzner F."/>
            <person name="Belov K."/>
            <person name="Miller W."/>
            <person name="Clarke L."/>
            <person name="Chinwalla A.T."/>
            <person name="Yang S.P."/>
            <person name="Heger A."/>
            <person name="Locke D.P."/>
            <person name="Miethke P."/>
            <person name="Waters P.D."/>
            <person name="Veyrunes F."/>
            <person name="Fulton L."/>
            <person name="Fulton B."/>
            <person name="Graves T."/>
            <person name="Wallis J."/>
            <person name="Puente X.S."/>
            <person name="Lopez-Otin C."/>
            <person name="Ordonez G.R."/>
            <person name="Eichler E.E."/>
            <person name="Chen L."/>
            <person name="Cheng Z."/>
            <person name="Deakin J.E."/>
            <person name="Alsop A."/>
            <person name="Thompson K."/>
            <person name="Kirby P."/>
            <person name="Papenfuss A.T."/>
            <person name="Wakefield M.J."/>
            <person name="Olender T."/>
            <person name="Lancet D."/>
            <person name="Huttley G.A."/>
            <person name="Smit A.F."/>
            <person name="Pask A."/>
            <person name="Temple-Smith P."/>
            <person name="Batzer M.A."/>
            <person name="Walker J.A."/>
            <person name="Konkel M.K."/>
            <person name="Harris R.S."/>
            <person name="Whittington C.M."/>
            <person name="Wong E.S."/>
            <person name="Gemmell N.J."/>
            <person name="Buschiazzo E."/>
            <person name="Vargas Jentzsch I.M."/>
            <person name="Merkel A."/>
            <person name="Schmitz J."/>
            <person name="Zemann A."/>
            <person name="Churakov G."/>
            <person name="Kriegs J.O."/>
            <person name="Brosius J."/>
            <person name="Murchison E.P."/>
            <person name="Sachidanandam R."/>
            <person name="Smith C."/>
            <person name="Hannon G.J."/>
            <person name="Tsend-Ayush E."/>
            <person name="McMillan D."/>
            <person name="Attenborough R."/>
            <person name="Rens W."/>
            <person name="Ferguson-Smith M."/>
            <person name="Lefevre C.M."/>
            <person name="Sharp J.A."/>
            <person name="Nicholas K.R."/>
            <person name="Ray D.A."/>
            <person name="Kube M."/>
            <person name="Reinhardt R."/>
            <person name="Pringle T.H."/>
            <person name="Taylor J."/>
            <person name="Jones R.C."/>
            <person name="Nixon B."/>
            <person name="Dacheux J.L."/>
            <person name="Niwa H."/>
            <person name="Sekita Y."/>
            <person name="Huang X."/>
            <person name="Stark A."/>
            <person name="Kheradpour P."/>
            <person name="Kellis M."/>
            <person name="Flicek P."/>
            <person name="Chen Y."/>
            <person name="Webber C."/>
            <person name="Hardison R."/>
            <person name="Nelson J."/>
            <person name="Hallsworth-Pepin K."/>
            <person name="Delehaunty K."/>
            <person name="Markovic C."/>
            <person name="Minx P."/>
            <person name="Feng Y."/>
            <person name="Kremitzki C."/>
            <person name="Mitreva M."/>
            <person name="Glasscock J."/>
            <person name="Wylie T."/>
            <person name="Wohldmann P."/>
            <person name="Thiru P."/>
            <person name="Nhan M.N."/>
            <person name="Pohl C.S."/>
            <person name="Smith S.M."/>
            <person name="Hou S."/>
            <person name="Nefedov M."/>
            <person name="de Jong P.J."/>
            <person name="Renfree M.B."/>
            <person name="Mardis E.R."/>
            <person name="Wilson R.K."/>
        </authorList>
    </citation>
    <scope>NUCLEOTIDE SEQUENCE [LARGE SCALE GENOMIC DNA]</scope>
    <source>
        <strain evidence="11 12">Glennie</strain>
    </source>
</reference>
<dbReference type="Ensembl" id="ENSOANT00000019951.2">
    <property type="protein sequence ID" value="ENSOANP00000019948.2"/>
    <property type="gene ID" value="ENSOANG00000012615.2"/>
</dbReference>
<dbReference type="GeneTree" id="ENSGT00390000013127"/>
<dbReference type="RefSeq" id="XP_028914113.1">
    <property type="nucleotide sequence ID" value="XM_029058280.2"/>
</dbReference>
<dbReference type="PANTHER" id="PTHR16451">
    <property type="entry name" value="MITOCHONDRIAL DYNAMICS PROTEINS 49/51 FAMILY MEMBER"/>
    <property type="match status" value="1"/>
</dbReference>
<dbReference type="InterPro" id="IPR024810">
    <property type="entry name" value="MAB21L/cGLR"/>
</dbReference>
<evidence type="ECO:0000256" key="7">
    <source>
        <dbReference type="SAM" id="MobiDB-lite"/>
    </source>
</evidence>
<gene>
    <name evidence="11" type="primary">LOC100093546</name>
</gene>
<dbReference type="HOGENOM" id="CLU_046803_0_0_1"/>
<dbReference type="eggNOG" id="ENOG502QPJX">
    <property type="taxonomic scope" value="Eukaryota"/>
</dbReference>
<dbReference type="STRING" id="9258.ENSOANP00000019948"/>